<dbReference type="HAMAP" id="MF_00505">
    <property type="entry name" value="HSP90"/>
    <property type="match status" value="1"/>
</dbReference>
<dbReference type="Gene3D" id="3.40.50.11260">
    <property type="match status" value="1"/>
</dbReference>
<dbReference type="InterPro" id="IPR001404">
    <property type="entry name" value="Hsp90_fam"/>
</dbReference>
<dbReference type="CDD" id="cd16927">
    <property type="entry name" value="HATPase_Hsp90-like"/>
    <property type="match status" value="1"/>
</dbReference>
<dbReference type="SUPFAM" id="SSF54211">
    <property type="entry name" value="Ribosomal protein S5 domain 2-like"/>
    <property type="match status" value="1"/>
</dbReference>
<dbReference type="NCBIfam" id="NF003555">
    <property type="entry name" value="PRK05218.1"/>
    <property type="match status" value="1"/>
</dbReference>
<dbReference type="InterPro" id="IPR037196">
    <property type="entry name" value="HSP90_C"/>
</dbReference>
<feature type="binding site" evidence="5">
    <location>
        <position position="121"/>
    </location>
    <ligand>
        <name>ATP</name>
        <dbReference type="ChEBI" id="CHEBI:30616"/>
    </ligand>
</feature>
<dbReference type="SUPFAM" id="SSF55874">
    <property type="entry name" value="ATPase domain of HSP90 chaperone/DNA topoisomerase II/histidine kinase"/>
    <property type="match status" value="1"/>
</dbReference>
<proteinExistence type="inferred from homology"/>
<dbReference type="SUPFAM" id="SSF110942">
    <property type="entry name" value="HSP90 C-terminal domain"/>
    <property type="match status" value="1"/>
</dbReference>
<dbReference type="InterPro" id="IPR036890">
    <property type="entry name" value="HATPase_C_sf"/>
</dbReference>
<keyword evidence="2 5" id="KW-0547">Nucleotide-binding</keyword>
<dbReference type="AlphaFoldDB" id="A0A0C3AD28"/>
<evidence type="ECO:0000256" key="3">
    <source>
        <dbReference type="ARBA" id="ARBA00022840"/>
    </source>
</evidence>
<organism evidence="8 9">
    <name type="scientific">Serendipita vermifera MAFF 305830</name>
    <dbReference type="NCBI Taxonomy" id="933852"/>
    <lineage>
        <taxon>Eukaryota</taxon>
        <taxon>Fungi</taxon>
        <taxon>Dikarya</taxon>
        <taxon>Basidiomycota</taxon>
        <taxon>Agaricomycotina</taxon>
        <taxon>Agaricomycetes</taxon>
        <taxon>Sebacinales</taxon>
        <taxon>Serendipitaceae</taxon>
        <taxon>Serendipita</taxon>
    </lineage>
</organism>
<evidence type="ECO:0000313" key="9">
    <source>
        <dbReference type="Proteomes" id="UP000054097"/>
    </source>
</evidence>
<dbReference type="InterPro" id="IPR020575">
    <property type="entry name" value="Hsp90_N"/>
</dbReference>
<feature type="binding site" evidence="5">
    <location>
        <position position="208"/>
    </location>
    <ligand>
        <name>ATP</name>
        <dbReference type="ChEBI" id="CHEBI:30616"/>
    </ligand>
</feature>
<reference evidence="9" key="2">
    <citation type="submission" date="2015-01" db="EMBL/GenBank/DDBJ databases">
        <title>Evolutionary Origins and Diversification of the Mycorrhizal Mutualists.</title>
        <authorList>
            <consortium name="DOE Joint Genome Institute"/>
            <consortium name="Mycorrhizal Genomics Consortium"/>
            <person name="Kohler A."/>
            <person name="Kuo A."/>
            <person name="Nagy L.G."/>
            <person name="Floudas D."/>
            <person name="Copeland A."/>
            <person name="Barry K.W."/>
            <person name="Cichocki N."/>
            <person name="Veneault-Fourrey C."/>
            <person name="LaButti K."/>
            <person name="Lindquist E.A."/>
            <person name="Lipzen A."/>
            <person name="Lundell T."/>
            <person name="Morin E."/>
            <person name="Murat C."/>
            <person name="Riley R."/>
            <person name="Ohm R."/>
            <person name="Sun H."/>
            <person name="Tunlid A."/>
            <person name="Henrissat B."/>
            <person name="Grigoriev I.V."/>
            <person name="Hibbett D.S."/>
            <person name="Martin F."/>
        </authorList>
    </citation>
    <scope>NUCLEOTIDE SEQUENCE [LARGE SCALE GENOMIC DNA]</scope>
    <source>
        <strain evidence="9">MAFF 305830</strain>
    </source>
</reference>
<dbReference type="Pfam" id="PF13589">
    <property type="entry name" value="HATPase_c_3"/>
    <property type="match status" value="1"/>
</dbReference>
<dbReference type="EMBL" id="KN824354">
    <property type="protein sequence ID" value="KIM22545.1"/>
    <property type="molecule type" value="Genomic_DNA"/>
</dbReference>
<evidence type="ECO:0000313" key="8">
    <source>
        <dbReference type="EMBL" id="KIM22545.1"/>
    </source>
</evidence>
<evidence type="ECO:0000256" key="7">
    <source>
        <dbReference type="SAM" id="SignalP"/>
    </source>
</evidence>
<feature type="binding site" evidence="5">
    <location>
        <position position="419"/>
    </location>
    <ligand>
        <name>ATP</name>
        <dbReference type="ChEBI" id="CHEBI:30616"/>
    </ligand>
</feature>
<evidence type="ECO:0008006" key="10">
    <source>
        <dbReference type="Google" id="ProtNLM"/>
    </source>
</evidence>
<gene>
    <name evidence="8" type="ORF">M408DRAFT_332903</name>
</gene>
<keyword evidence="4" id="KW-0143">Chaperone</keyword>
<feature type="binding site" evidence="5">
    <location>
        <position position="62"/>
    </location>
    <ligand>
        <name>ATP</name>
        <dbReference type="ChEBI" id="CHEBI:30616"/>
    </ligand>
</feature>
<feature type="binding site" evidence="5">
    <location>
        <position position="108"/>
    </location>
    <ligand>
        <name>ATP</name>
        <dbReference type="ChEBI" id="CHEBI:30616"/>
    </ligand>
</feature>
<dbReference type="PIRSF" id="PIRSF002583">
    <property type="entry name" value="Hsp90"/>
    <property type="match status" value="1"/>
</dbReference>
<dbReference type="Gene3D" id="1.20.120.790">
    <property type="entry name" value="Heat shock protein 90, C-terminal domain"/>
    <property type="match status" value="1"/>
</dbReference>
<feature type="binding site" evidence="5">
    <location>
        <position position="58"/>
    </location>
    <ligand>
        <name>ATP</name>
        <dbReference type="ChEBI" id="CHEBI:30616"/>
    </ligand>
</feature>
<keyword evidence="9" id="KW-1185">Reference proteome</keyword>
<evidence type="ECO:0000256" key="1">
    <source>
        <dbReference type="ARBA" id="ARBA00008239"/>
    </source>
</evidence>
<feature type="compositionally biased region" description="Basic and acidic residues" evidence="6">
    <location>
        <begin position="264"/>
        <end position="273"/>
    </location>
</feature>
<dbReference type="PANTHER" id="PTHR11528">
    <property type="entry name" value="HEAT SHOCK PROTEIN 90 FAMILY MEMBER"/>
    <property type="match status" value="1"/>
</dbReference>
<feature type="binding site" evidence="5">
    <location>
        <position position="127"/>
    </location>
    <ligand>
        <name>ATP</name>
        <dbReference type="ChEBI" id="CHEBI:30616"/>
    </ligand>
</feature>
<dbReference type="STRING" id="933852.A0A0C3AD28"/>
<evidence type="ECO:0000256" key="6">
    <source>
        <dbReference type="SAM" id="MobiDB-lite"/>
    </source>
</evidence>
<feature type="signal peptide" evidence="7">
    <location>
        <begin position="1"/>
        <end position="19"/>
    </location>
</feature>
<feature type="binding site" evidence="5">
    <location>
        <position position="113"/>
    </location>
    <ligand>
        <name>ATP</name>
        <dbReference type="ChEBI" id="CHEBI:30616"/>
    </ligand>
</feature>
<evidence type="ECO:0000256" key="4">
    <source>
        <dbReference type="ARBA" id="ARBA00023186"/>
    </source>
</evidence>
<dbReference type="GO" id="GO:0016887">
    <property type="term" value="F:ATP hydrolysis activity"/>
    <property type="evidence" value="ECO:0007669"/>
    <property type="project" value="InterPro"/>
</dbReference>
<dbReference type="PROSITE" id="PS00298">
    <property type="entry name" value="HSP90"/>
    <property type="match status" value="1"/>
</dbReference>
<feature type="region of interest" description="Disordered" evidence="6">
    <location>
        <begin position="735"/>
        <end position="764"/>
    </location>
</feature>
<dbReference type="Proteomes" id="UP000054097">
    <property type="component" value="Unassembled WGS sequence"/>
</dbReference>
<dbReference type="GO" id="GO:0140662">
    <property type="term" value="F:ATP-dependent protein folding chaperone"/>
    <property type="evidence" value="ECO:0007669"/>
    <property type="project" value="InterPro"/>
</dbReference>
<evidence type="ECO:0000256" key="2">
    <source>
        <dbReference type="ARBA" id="ARBA00022741"/>
    </source>
</evidence>
<name>A0A0C3AD28_SERVB</name>
<feature type="compositionally biased region" description="Basic and acidic residues" evidence="6">
    <location>
        <begin position="283"/>
        <end position="292"/>
    </location>
</feature>
<dbReference type="GO" id="GO:0051082">
    <property type="term" value="F:unfolded protein binding"/>
    <property type="evidence" value="ECO:0007669"/>
    <property type="project" value="InterPro"/>
</dbReference>
<keyword evidence="7" id="KW-0732">Signal</keyword>
<dbReference type="PRINTS" id="PR00775">
    <property type="entry name" value="HEATSHOCK90"/>
</dbReference>
<accession>A0A0C3AD28</accession>
<protein>
    <recommendedName>
        <fullName evidence="10">Histidine kinase/HSP90-like ATPase domain-containing protein</fullName>
    </recommendedName>
</protein>
<feature type="region of interest" description="Disordered" evidence="6">
    <location>
        <begin position="254"/>
        <end position="292"/>
    </location>
</feature>
<dbReference type="InterPro" id="IPR020568">
    <property type="entry name" value="Ribosomal_Su5_D2-typ_SF"/>
</dbReference>
<dbReference type="Pfam" id="PF00183">
    <property type="entry name" value="HSP90"/>
    <property type="match status" value="1"/>
</dbReference>
<reference evidence="8 9" key="1">
    <citation type="submission" date="2014-04" db="EMBL/GenBank/DDBJ databases">
        <authorList>
            <consortium name="DOE Joint Genome Institute"/>
            <person name="Kuo A."/>
            <person name="Zuccaro A."/>
            <person name="Kohler A."/>
            <person name="Nagy L.G."/>
            <person name="Floudas D."/>
            <person name="Copeland A."/>
            <person name="Barry K.W."/>
            <person name="Cichocki N."/>
            <person name="Veneault-Fourrey C."/>
            <person name="LaButti K."/>
            <person name="Lindquist E.A."/>
            <person name="Lipzen A."/>
            <person name="Lundell T."/>
            <person name="Morin E."/>
            <person name="Murat C."/>
            <person name="Sun H."/>
            <person name="Tunlid A."/>
            <person name="Henrissat B."/>
            <person name="Grigoriev I.V."/>
            <person name="Hibbett D.S."/>
            <person name="Martin F."/>
            <person name="Nordberg H.P."/>
            <person name="Cantor M.N."/>
            <person name="Hua S.X."/>
        </authorList>
    </citation>
    <scope>NUCLEOTIDE SEQUENCE [LARGE SCALE GENOMIC DNA]</scope>
    <source>
        <strain evidence="8 9">MAFF 305830</strain>
    </source>
</reference>
<keyword evidence="3 5" id="KW-0067">ATP-binding</keyword>
<feature type="chain" id="PRO_5002160998" description="Histidine kinase/HSP90-like ATPase domain-containing protein" evidence="7">
    <location>
        <begin position="20"/>
        <end position="851"/>
    </location>
</feature>
<feature type="binding site" evidence="5">
    <location>
        <begin position="128"/>
        <end position="129"/>
    </location>
    <ligand>
        <name>ATP</name>
        <dbReference type="ChEBI" id="CHEBI:30616"/>
    </ligand>
</feature>
<dbReference type="HOGENOM" id="CLU_006684_1_3_1"/>
<dbReference type="InterPro" id="IPR019805">
    <property type="entry name" value="Heat_shock_protein_90_CS"/>
</dbReference>
<sequence length="851" mass="95894">MKFLPSLVLLLSLAPSLFAQEAANSDSKTKHEYQSDVARLRKIVIESLYSHREVFLRELISNANDAIEKLRLTALKDKTIWDGVAPLNITLKLHKDSDEDTGRLVITDTGIGMSPQELSANLGTLAKSGTSEFLAKADSSSSSGNLIGAFGLGFYASFLVADKVYVASLPPATPANPNPEQHVFSSSSDEPSFEVYKDPRGNTLGRGTEITLILKKDALEYTDEENVKKLVSKHSGFASSFPIYLFTSKVEEQPIPQDDMDAPAEEKVETPKSDDEEMTLEDTTEKPAESAEVKMRNVTVEEWVHLNDQPPLWQRDAKEVTDDEYKNFYKATFKQYADPVLWHHFKGDSGPVSFKALIYVPESLPEDYWQSPLAASQDTRLMVKRVLITSDFGEHKLPKWISWAKVLIDADDLPLNVSRETLQNNRFLKQIKNIVVTQFIKAMTKISEEDPERYTNILKNYNHVLKLGVIETAVEGKSGNRDKLAALTRWDTTLRKNISLQEYIDSRKEGQTQIYFLANIGQSTENMRHSVFVEKLMARGYEVILMTDTMDEIFVGNLRTYGSMRFQDAAKKGLEYGDEDKEKEKAEMDKFKEDYKPLVSFFVNSTKEAIKDVVISNRLVTSPCAIVVDSFGYSANMEKLLASHGKKTALQDYATKQKVLEINPRSPLIERLLKRIMALAEDENERDKEEEAELTEVANILIDGALIRSGFEVMESNIFFERVDRALRRSLGVSETAKTEVDVEPAPPQAAAPPQEVEEPSMDPNDFIEMKDFKDSLQPEMQRTFGTPRVKEEGKGAPMRFDANKLRDMAGGDTEKMERIAEDIAKQLSAAKLQEEASEEAQPEAIKHEEL</sequence>
<feature type="region of interest" description="Disordered" evidence="6">
    <location>
        <begin position="831"/>
        <end position="851"/>
    </location>
</feature>
<dbReference type="Gene3D" id="3.30.565.10">
    <property type="entry name" value="Histidine kinase-like ATPase, C-terminal domain"/>
    <property type="match status" value="1"/>
</dbReference>
<dbReference type="GO" id="GO:0005524">
    <property type="term" value="F:ATP binding"/>
    <property type="evidence" value="ECO:0007669"/>
    <property type="project" value="UniProtKB-KW"/>
</dbReference>
<evidence type="ECO:0000256" key="5">
    <source>
        <dbReference type="PIRSR" id="PIRSR002583-1"/>
    </source>
</evidence>
<dbReference type="Gene3D" id="3.30.230.80">
    <property type="match status" value="1"/>
</dbReference>
<feature type="region of interest" description="Disordered" evidence="6">
    <location>
        <begin position="173"/>
        <end position="200"/>
    </location>
</feature>
<dbReference type="OrthoDB" id="28737at2759"/>
<comment type="similarity">
    <text evidence="1">Belongs to the heat shock protein 90 family.</text>
</comment>